<dbReference type="AlphaFoldDB" id="X1DLK8"/>
<comment type="caution">
    <text evidence="1">The sequence shown here is derived from an EMBL/GenBank/DDBJ whole genome shotgun (WGS) entry which is preliminary data.</text>
</comment>
<evidence type="ECO:0000313" key="1">
    <source>
        <dbReference type="EMBL" id="GAH09160.1"/>
    </source>
</evidence>
<organism evidence="1">
    <name type="scientific">marine sediment metagenome</name>
    <dbReference type="NCBI Taxonomy" id="412755"/>
    <lineage>
        <taxon>unclassified sequences</taxon>
        <taxon>metagenomes</taxon>
        <taxon>ecological metagenomes</taxon>
    </lineage>
</organism>
<dbReference type="EMBL" id="BART01034926">
    <property type="protein sequence ID" value="GAH09160.1"/>
    <property type="molecule type" value="Genomic_DNA"/>
</dbReference>
<proteinExistence type="predicted"/>
<sequence length="149" mass="17293">AKIGEIAAGTTEINKYVTYRMASRMALYTEPVRFQWNEEVNAPIRSLKESKFKGLELNEENILKVIAHNYKIHPGLYMTPDDVRYDIGGSRGTISEIFNALAEKELIVTHHDRAGKISLVKATYNGLRKAFPKEYYRWFPDWYPDSEKF</sequence>
<protein>
    <submittedName>
        <fullName evidence="1">Uncharacterized protein</fullName>
    </submittedName>
</protein>
<feature type="non-terminal residue" evidence="1">
    <location>
        <position position="1"/>
    </location>
</feature>
<reference evidence="1" key="1">
    <citation type="journal article" date="2014" name="Front. Microbiol.">
        <title>High frequency of phylogenetically diverse reductive dehalogenase-homologous genes in deep subseafloor sedimentary metagenomes.</title>
        <authorList>
            <person name="Kawai M."/>
            <person name="Futagami T."/>
            <person name="Toyoda A."/>
            <person name="Takaki Y."/>
            <person name="Nishi S."/>
            <person name="Hori S."/>
            <person name="Arai W."/>
            <person name="Tsubouchi T."/>
            <person name="Morono Y."/>
            <person name="Uchiyama I."/>
            <person name="Ito T."/>
            <person name="Fujiyama A."/>
            <person name="Inagaki F."/>
            <person name="Takami H."/>
        </authorList>
    </citation>
    <scope>NUCLEOTIDE SEQUENCE</scope>
    <source>
        <strain evidence="1">Expedition CK06-06</strain>
    </source>
</reference>
<name>X1DLK8_9ZZZZ</name>
<gene>
    <name evidence="1" type="ORF">S01H4_59531</name>
</gene>
<accession>X1DLK8</accession>